<proteinExistence type="inferred from homology"/>
<dbReference type="InterPro" id="IPR027417">
    <property type="entry name" value="P-loop_NTPase"/>
</dbReference>
<accession>A0A3B1BWH5</accession>
<protein>
    <recommendedName>
        <fullName evidence="5">ABC transporter domain-containing protein</fullName>
    </recommendedName>
</protein>
<name>A0A3B1BWH5_9ZZZZ</name>
<keyword evidence="3" id="KW-0547">Nucleotide-binding</keyword>
<evidence type="ECO:0000256" key="3">
    <source>
        <dbReference type="ARBA" id="ARBA00022741"/>
    </source>
</evidence>
<dbReference type="PANTHER" id="PTHR43776:SF7">
    <property type="entry name" value="D,D-DIPEPTIDE TRANSPORT ATP-BINDING PROTEIN DDPF-RELATED"/>
    <property type="match status" value="1"/>
</dbReference>
<dbReference type="GO" id="GO:0016887">
    <property type="term" value="F:ATP hydrolysis activity"/>
    <property type="evidence" value="ECO:0007669"/>
    <property type="project" value="InterPro"/>
</dbReference>
<evidence type="ECO:0000256" key="1">
    <source>
        <dbReference type="ARBA" id="ARBA00005417"/>
    </source>
</evidence>
<organism evidence="6">
    <name type="scientific">hydrothermal vent metagenome</name>
    <dbReference type="NCBI Taxonomy" id="652676"/>
    <lineage>
        <taxon>unclassified sequences</taxon>
        <taxon>metagenomes</taxon>
        <taxon>ecological metagenomes</taxon>
    </lineage>
</organism>
<keyword evidence="2" id="KW-0813">Transport</keyword>
<dbReference type="SUPFAM" id="SSF52540">
    <property type="entry name" value="P-loop containing nucleoside triphosphate hydrolases"/>
    <property type="match status" value="1"/>
</dbReference>
<dbReference type="Pfam" id="PF00005">
    <property type="entry name" value="ABC_tran"/>
    <property type="match status" value="1"/>
</dbReference>
<sequence>MLEVSGLRKHFPIYAGVLSREVGSVHAVNDISFTIAQKGVFGLVGESGCGKSTTGKLI</sequence>
<evidence type="ECO:0000256" key="2">
    <source>
        <dbReference type="ARBA" id="ARBA00022448"/>
    </source>
</evidence>
<comment type="similarity">
    <text evidence="1">Belongs to the ABC transporter superfamily.</text>
</comment>
<feature type="non-terminal residue" evidence="6">
    <location>
        <position position="58"/>
    </location>
</feature>
<evidence type="ECO:0000256" key="4">
    <source>
        <dbReference type="ARBA" id="ARBA00022840"/>
    </source>
</evidence>
<evidence type="ECO:0000313" key="6">
    <source>
        <dbReference type="EMBL" id="VAX18851.1"/>
    </source>
</evidence>
<reference evidence="6" key="1">
    <citation type="submission" date="2018-06" db="EMBL/GenBank/DDBJ databases">
        <authorList>
            <person name="Zhirakovskaya E."/>
        </authorList>
    </citation>
    <scope>NUCLEOTIDE SEQUENCE</scope>
</reference>
<keyword evidence="4" id="KW-0067">ATP-binding</keyword>
<dbReference type="InterPro" id="IPR003439">
    <property type="entry name" value="ABC_transporter-like_ATP-bd"/>
</dbReference>
<dbReference type="PANTHER" id="PTHR43776">
    <property type="entry name" value="TRANSPORT ATP-BINDING PROTEIN"/>
    <property type="match status" value="1"/>
</dbReference>
<gene>
    <name evidence="6" type="ORF">MNBD_NITROSPINAE04-2629</name>
</gene>
<dbReference type="AlphaFoldDB" id="A0A3B1BWH5"/>
<evidence type="ECO:0000259" key="5">
    <source>
        <dbReference type="Pfam" id="PF00005"/>
    </source>
</evidence>
<feature type="domain" description="ABC transporter" evidence="5">
    <location>
        <begin position="28"/>
        <end position="58"/>
    </location>
</feature>
<dbReference type="InterPro" id="IPR050319">
    <property type="entry name" value="ABC_transp_ATP-bind"/>
</dbReference>
<dbReference type="Gene3D" id="3.40.50.300">
    <property type="entry name" value="P-loop containing nucleotide triphosphate hydrolases"/>
    <property type="match status" value="1"/>
</dbReference>
<dbReference type="EMBL" id="UOGA01000139">
    <property type="protein sequence ID" value="VAX18851.1"/>
    <property type="molecule type" value="Genomic_DNA"/>
</dbReference>
<dbReference type="GO" id="GO:0005524">
    <property type="term" value="F:ATP binding"/>
    <property type="evidence" value="ECO:0007669"/>
    <property type="project" value="UniProtKB-KW"/>
</dbReference>